<evidence type="ECO:0000313" key="4">
    <source>
        <dbReference type="Proteomes" id="UP001374584"/>
    </source>
</evidence>
<proteinExistence type="predicted"/>
<evidence type="ECO:0000313" key="3">
    <source>
        <dbReference type="EMBL" id="KAK7331732.1"/>
    </source>
</evidence>
<keyword evidence="4" id="KW-1185">Reference proteome</keyword>
<dbReference type="InterPro" id="IPR015915">
    <property type="entry name" value="Kelch-typ_b-propeller"/>
</dbReference>
<dbReference type="PANTHER" id="PTHR31111">
    <property type="entry name" value="BNAA05G37150D PROTEIN-RELATED"/>
    <property type="match status" value="1"/>
</dbReference>
<accession>A0AAN9LBK4</accession>
<sequence>MRLKRVVKSLRNKLFLHQTAAGALHPQRRHSPPPTHLSPTATTPLRLPHRTHLQPHQPIPYHPHLIPRLQDPQLLQRPPLHPKQHLPLHLQPRHPSNQTGSHVMPFNYVGFGFSPLADDYKIVRISMCVIAHDDPVVLKNVRVDRAEVYSLTSGSWSEIDAAKLQPLCLVSSSVAITGTIFWLASMTSASGTHYEFMVSFDVGRELFTLMSGPPMPSSPSRPYSNDVLAVCNDKLAMFRHYIVGNFKSSSFDLWVLKDFNDKIVCRKPLAGGDTAIVLFDPASKILKQMQPDRDELFYVPFTYIESLVPV</sequence>
<gene>
    <name evidence="3" type="ORF">VNO80_28470</name>
</gene>
<dbReference type="Proteomes" id="UP001374584">
    <property type="component" value="Unassembled WGS sequence"/>
</dbReference>
<reference evidence="3 4" key="1">
    <citation type="submission" date="2024-01" db="EMBL/GenBank/DDBJ databases">
        <title>The genomes of 5 underutilized Papilionoideae crops provide insights into root nodulation and disease resistanc.</title>
        <authorList>
            <person name="Jiang F."/>
        </authorList>
    </citation>
    <scope>NUCLEOTIDE SEQUENCE [LARGE SCALE GENOMIC DNA]</scope>
    <source>
        <strain evidence="3">JINMINGXINNONG_FW02</strain>
        <tissue evidence="3">Leaves</tissue>
    </source>
</reference>
<feature type="domain" description="F-box associated beta-propeller type 1" evidence="2">
    <location>
        <begin position="106"/>
        <end position="263"/>
    </location>
</feature>
<name>A0AAN9LBK4_PHACN</name>
<dbReference type="InterPro" id="IPR006527">
    <property type="entry name" value="F-box-assoc_dom_typ1"/>
</dbReference>
<dbReference type="EMBL" id="JAYMYR010000011">
    <property type="protein sequence ID" value="KAK7331732.1"/>
    <property type="molecule type" value="Genomic_DNA"/>
</dbReference>
<dbReference type="Pfam" id="PF07734">
    <property type="entry name" value="FBA_1"/>
    <property type="match status" value="1"/>
</dbReference>
<evidence type="ECO:0000259" key="2">
    <source>
        <dbReference type="Pfam" id="PF07734"/>
    </source>
</evidence>
<dbReference type="PANTHER" id="PTHR31111:SF136">
    <property type="entry name" value="F-BOX ASSOCIATED DOMAIN-CONTAINING PROTEIN"/>
    <property type="match status" value="1"/>
</dbReference>
<feature type="region of interest" description="Disordered" evidence="1">
    <location>
        <begin position="18"/>
        <end position="61"/>
    </location>
</feature>
<comment type="caution">
    <text evidence="3">The sequence shown here is derived from an EMBL/GenBank/DDBJ whole genome shotgun (WGS) entry which is preliminary data.</text>
</comment>
<dbReference type="AlphaFoldDB" id="A0AAN9LBK4"/>
<organism evidence="3 4">
    <name type="scientific">Phaseolus coccineus</name>
    <name type="common">Scarlet runner bean</name>
    <name type="synonym">Phaseolus multiflorus</name>
    <dbReference type="NCBI Taxonomy" id="3886"/>
    <lineage>
        <taxon>Eukaryota</taxon>
        <taxon>Viridiplantae</taxon>
        <taxon>Streptophyta</taxon>
        <taxon>Embryophyta</taxon>
        <taxon>Tracheophyta</taxon>
        <taxon>Spermatophyta</taxon>
        <taxon>Magnoliopsida</taxon>
        <taxon>eudicotyledons</taxon>
        <taxon>Gunneridae</taxon>
        <taxon>Pentapetalae</taxon>
        <taxon>rosids</taxon>
        <taxon>fabids</taxon>
        <taxon>Fabales</taxon>
        <taxon>Fabaceae</taxon>
        <taxon>Papilionoideae</taxon>
        <taxon>50 kb inversion clade</taxon>
        <taxon>NPAAA clade</taxon>
        <taxon>indigoferoid/millettioid clade</taxon>
        <taxon>Phaseoleae</taxon>
        <taxon>Phaseolus</taxon>
    </lineage>
</organism>
<evidence type="ECO:0000256" key="1">
    <source>
        <dbReference type="SAM" id="MobiDB-lite"/>
    </source>
</evidence>
<dbReference type="NCBIfam" id="TIGR01640">
    <property type="entry name" value="F_box_assoc_1"/>
    <property type="match status" value="1"/>
</dbReference>
<protein>
    <recommendedName>
        <fullName evidence="2">F-box associated beta-propeller type 1 domain-containing protein</fullName>
    </recommendedName>
</protein>
<dbReference type="SUPFAM" id="SSF117281">
    <property type="entry name" value="Kelch motif"/>
    <property type="match status" value="1"/>
</dbReference>
<dbReference type="InterPro" id="IPR017451">
    <property type="entry name" value="F-box-assoc_interact_dom"/>
</dbReference>